<comment type="caution">
    <text evidence="2">The sequence shown here is derived from an EMBL/GenBank/DDBJ whole genome shotgun (WGS) entry which is preliminary data.</text>
</comment>
<sequence length="310" mass="34694">MSSVFSRGGTQMPHDVSPTLLRRQLGRFLRDKRERQGLTIQEAAKEVQLSYNALQRLESGRTVNPRKQDVRELCMVYEVDAEETAQAVDLAARAAAANGEDGVTALGGMFSDAFNMYVGMERSARCLTSYEVQVPGLLQTADYARALIGAFLHDGTDEEIERRVQIRLRRQVIVTRKARPVNLGILLDESALHRVVGDARVMRTQLGQLAEVGKRDNVSLRIHPHSAGFTRGILHGSFVILDFGTDGKGNPVEPPVVYLDGGMSSDLYMDKPELVQRYTEMADDIRRTALDEKYTRDLLRQVAKEKYGDR</sequence>
<dbReference type="Gene3D" id="1.10.260.40">
    <property type="entry name" value="lambda repressor-like DNA-binding domains"/>
    <property type="match status" value="1"/>
</dbReference>
<dbReference type="SUPFAM" id="SSF47413">
    <property type="entry name" value="lambda repressor-like DNA-binding domains"/>
    <property type="match status" value="1"/>
</dbReference>
<dbReference type="EMBL" id="JACHIT010000001">
    <property type="protein sequence ID" value="MBB5915056.1"/>
    <property type="molecule type" value="Genomic_DNA"/>
</dbReference>
<proteinExistence type="predicted"/>
<dbReference type="InterPro" id="IPR010982">
    <property type="entry name" value="Lambda_DNA-bd_dom_sf"/>
</dbReference>
<evidence type="ECO:0000259" key="1">
    <source>
        <dbReference type="PROSITE" id="PS50943"/>
    </source>
</evidence>
<dbReference type="Pfam" id="PF19054">
    <property type="entry name" value="DUF5753"/>
    <property type="match status" value="1"/>
</dbReference>
<dbReference type="InterPro" id="IPR001387">
    <property type="entry name" value="Cro/C1-type_HTH"/>
</dbReference>
<accession>A0A7W9PF59</accession>
<protein>
    <submittedName>
        <fullName evidence="2">Transcriptional regulator with XRE-family HTH domain</fullName>
    </submittedName>
</protein>
<dbReference type="GO" id="GO:0003677">
    <property type="term" value="F:DNA binding"/>
    <property type="evidence" value="ECO:0007669"/>
    <property type="project" value="InterPro"/>
</dbReference>
<reference evidence="2 3" key="1">
    <citation type="submission" date="2020-08" db="EMBL/GenBank/DDBJ databases">
        <title>Sequencing the genomes of 1000 actinobacteria strains.</title>
        <authorList>
            <person name="Klenk H.-P."/>
        </authorList>
    </citation>
    <scope>NUCLEOTIDE SEQUENCE [LARGE SCALE GENOMIC DNA]</scope>
    <source>
        <strain evidence="2 3">DSM 43582</strain>
    </source>
</reference>
<dbReference type="AlphaFoldDB" id="A0A7W9PF59"/>
<dbReference type="PROSITE" id="PS50943">
    <property type="entry name" value="HTH_CROC1"/>
    <property type="match status" value="1"/>
</dbReference>
<dbReference type="SMART" id="SM00530">
    <property type="entry name" value="HTH_XRE"/>
    <property type="match status" value="1"/>
</dbReference>
<evidence type="ECO:0000313" key="2">
    <source>
        <dbReference type="EMBL" id="MBB5915056.1"/>
    </source>
</evidence>
<keyword evidence="3" id="KW-1185">Reference proteome</keyword>
<dbReference type="Pfam" id="PF13560">
    <property type="entry name" value="HTH_31"/>
    <property type="match status" value="1"/>
</dbReference>
<gene>
    <name evidence="2" type="ORF">BJY24_003923</name>
</gene>
<dbReference type="Proteomes" id="UP000540412">
    <property type="component" value="Unassembled WGS sequence"/>
</dbReference>
<organism evidence="2 3">
    <name type="scientific">Nocardia transvalensis</name>
    <dbReference type="NCBI Taxonomy" id="37333"/>
    <lineage>
        <taxon>Bacteria</taxon>
        <taxon>Bacillati</taxon>
        <taxon>Actinomycetota</taxon>
        <taxon>Actinomycetes</taxon>
        <taxon>Mycobacteriales</taxon>
        <taxon>Nocardiaceae</taxon>
        <taxon>Nocardia</taxon>
    </lineage>
</organism>
<evidence type="ECO:0000313" key="3">
    <source>
        <dbReference type="Proteomes" id="UP000540412"/>
    </source>
</evidence>
<feature type="domain" description="HTH cro/C1-type" evidence="1">
    <location>
        <begin position="29"/>
        <end position="84"/>
    </location>
</feature>
<dbReference type="InterPro" id="IPR043917">
    <property type="entry name" value="DUF5753"/>
</dbReference>
<name>A0A7W9PF59_9NOCA</name>
<dbReference type="CDD" id="cd00093">
    <property type="entry name" value="HTH_XRE"/>
    <property type="match status" value="1"/>
</dbReference>